<feature type="region of interest" description="Disordered" evidence="1">
    <location>
        <begin position="173"/>
        <end position="195"/>
    </location>
</feature>
<reference evidence="2 3" key="1">
    <citation type="journal article" date="2015" name="Proc. Natl. Acad. Sci. U.S.A.">
        <title>The resurrection genome of Boea hygrometrica: A blueprint for survival of dehydration.</title>
        <authorList>
            <person name="Xiao L."/>
            <person name="Yang G."/>
            <person name="Zhang L."/>
            <person name="Yang X."/>
            <person name="Zhao S."/>
            <person name="Ji Z."/>
            <person name="Zhou Q."/>
            <person name="Hu M."/>
            <person name="Wang Y."/>
            <person name="Chen M."/>
            <person name="Xu Y."/>
            <person name="Jin H."/>
            <person name="Xiao X."/>
            <person name="Hu G."/>
            <person name="Bao F."/>
            <person name="Hu Y."/>
            <person name="Wan P."/>
            <person name="Li L."/>
            <person name="Deng X."/>
            <person name="Kuang T."/>
            <person name="Xiang C."/>
            <person name="Zhu J.K."/>
            <person name="Oliver M.J."/>
            <person name="He Y."/>
        </authorList>
    </citation>
    <scope>NUCLEOTIDE SEQUENCE [LARGE SCALE GENOMIC DNA]</scope>
    <source>
        <strain evidence="3">cv. XS01</strain>
    </source>
</reference>
<organism evidence="2 3">
    <name type="scientific">Dorcoceras hygrometricum</name>
    <dbReference type="NCBI Taxonomy" id="472368"/>
    <lineage>
        <taxon>Eukaryota</taxon>
        <taxon>Viridiplantae</taxon>
        <taxon>Streptophyta</taxon>
        <taxon>Embryophyta</taxon>
        <taxon>Tracheophyta</taxon>
        <taxon>Spermatophyta</taxon>
        <taxon>Magnoliopsida</taxon>
        <taxon>eudicotyledons</taxon>
        <taxon>Gunneridae</taxon>
        <taxon>Pentapetalae</taxon>
        <taxon>asterids</taxon>
        <taxon>lamiids</taxon>
        <taxon>Lamiales</taxon>
        <taxon>Gesneriaceae</taxon>
        <taxon>Didymocarpoideae</taxon>
        <taxon>Trichosporeae</taxon>
        <taxon>Loxocarpinae</taxon>
        <taxon>Dorcoceras</taxon>
    </lineage>
</organism>
<feature type="region of interest" description="Disordered" evidence="1">
    <location>
        <begin position="132"/>
        <end position="158"/>
    </location>
</feature>
<evidence type="ECO:0000256" key="1">
    <source>
        <dbReference type="SAM" id="MobiDB-lite"/>
    </source>
</evidence>
<dbReference type="AlphaFoldDB" id="A0A2Z7C9R0"/>
<feature type="compositionally biased region" description="Acidic residues" evidence="1">
    <location>
        <begin position="137"/>
        <end position="149"/>
    </location>
</feature>
<dbReference type="Proteomes" id="UP000250235">
    <property type="component" value="Unassembled WGS sequence"/>
</dbReference>
<evidence type="ECO:0000313" key="2">
    <source>
        <dbReference type="EMBL" id="KZV43289.1"/>
    </source>
</evidence>
<dbReference type="EMBL" id="KQ998142">
    <property type="protein sequence ID" value="KZV43289.1"/>
    <property type="molecule type" value="Genomic_DNA"/>
</dbReference>
<feature type="compositionally biased region" description="Pro residues" evidence="1">
    <location>
        <begin position="11"/>
        <end position="26"/>
    </location>
</feature>
<protein>
    <submittedName>
        <fullName evidence="2">NAC transcription factor 29-like</fullName>
    </submittedName>
</protein>
<accession>A0A2Z7C9R0</accession>
<proteinExistence type="predicted"/>
<sequence>MQGDGYVAFPPLKPPPPMAAPPPTPKPPDDQEYVTDDEQDVDNNEREELRPMVTKAVHKETINSPFIQHAPTMDVELMPPVTLQPICLLNKAQSSLGSRQSQSNDMHTSNLQLDIVMASNIVTKTIDEPLGAAVDDGIPEDDNLEDEEMENAHKGSLQRSLSVGNLKLKGPVITHRVVTRSHTRSQGNSSSKSFQ</sequence>
<gene>
    <name evidence="2" type="ORF">F511_26868</name>
</gene>
<feature type="region of interest" description="Disordered" evidence="1">
    <location>
        <begin position="1"/>
        <end position="48"/>
    </location>
</feature>
<feature type="compositionally biased region" description="Polar residues" evidence="1">
    <location>
        <begin position="184"/>
        <end position="195"/>
    </location>
</feature>
<feature type="compositionally biased region" description="Acidic residues" evidence="1">
    <location>
        <begin position="30"/>
        <end position="42"/>
    </location>
</feature>
<keyword evidence="3" id="KW-1185">Reference proteome</keyword>
<name>A0A2Z7C9R0_9LAMI</name>
<evidence type="ECO:0000313" key="3">
    <source>
        <dbReference type="Proteomes" id="UP000250235"/>
    </source>
</evidence>